<dbReference type="GO" id="GO:0003724">
    <property type="term" value="F:RNA helicase activity"/>
    <property type="evidence" value="ECO:0007669"/>
    <property type="project" value="InterPro"/>
</dbReference>
<dbReference type="GO" id="GO:0005829">
    <property type="term" value="C:cytosol"/>
    <property type="evidence" value="ECO:0007669"/>
    <property type="project" value="TreeGrafter"/>
</dbReference>
<evidence type="ECO:0000259" key="9">
    <source>
        <dbReference type="PROSITE" id="PS51195"/>
    </source>
</evidence>
<feature type="compositionally biased region" description="Low complexity" evidence="6">
    <location>
        <begin position="126"/>
        <end position="140"/>
    </location>
</feature>
<feature type="compositionally biased region" description="Low complexity" evidence="6">
    <location>
        <begin position="1"/>
        <end position="21"/>
    </location>
</feature>
<dbReference type="Pfam" id="PF00270">
    <property type="entry name" value="DEAD"/>
    <property type="match status" value="1"/>
</dbReference>
<reference evidence="11" key="1">
    <citation type="submission" date="2011-02" db="EMBL/GenBank/DDBJ databases">
        <title>The Genome Sequence of Capsaspora owczarzaki ATCC 30864.</title>
        <authorList>
            <person name="Russ C."/>
            <person name="Cuomo C."/>
            <person name="Burger G."/>
            <person name="Gray M.W."/>
            <person name="Holland P.W.H."/>
            <person name="King N."/>
            <person name="Lang F.B.F."/>
            <person name="Roger A.J."/>
            <person name="Ruiz-Trillo I."/>
            <person name="Young S.K."/>
            <person name="Zeng Q."/>
            <person name="Gargeya S."/>
            <person name="Alvarado L."/>
            <person name="Berlin A."/>
            <person name="Chapman S.B."/>
            <person name="Chen Z."/>
            <person name="Freedman E."/>
            <person name="Gellesch M."/>
            <person name="Goldberg J."/>
            <person name="Griggs A."/>
            <person name="Gujja S."/>
            <person name="Heilman E."/>
            <person name="Heiman D."/>
            <person name="Howarth C."/>
            <person name="Mehta T."/>
            <person name="Neiman D."/>
            <person name="Pearson M."/>
            <person name="Roberts A."/>
            <person name="Saif S."/>
            <person name="Shea T."/>
            <person name="Shenoy N."/>
            <person name="Sisk P."/>
            <person name="Stolte C."/>
            <person name="Sykes S."/>
            <person name="White J."/>
            <person name="Yandava C."/>
            <person name="Haas B."/>
            <person name="Nusbaum C."/>
            <person name="Birren B."/>
        </authorList>
    </citation>
    <scope>NUCLEOTIDE SEQUENCE</scope>
    <source>
        <strain evidence="11">ATCC 30864</strain>
    </source>
</reference>
<keyword evidence="3 10" id="KW-0347">Helicase</keyword>
<feature type="compositionally biased region" description="Basic residues" evidence="6">
    <location>
        <begin position="198"/>
        <end position="208"/>
    </location>
</feature>
<dbReference type="InterPro" id="IPR050079">
    <property type="entry name" value="DEAD_box_RNA_helicase"/>
</dbReference>
<feature type="compositionally biased region" description="Basic residues" evidence="6">
    <location>
        <begin position="946"/>
        <end position="955"/>
    </location>
</feature>
<dbReference type="PANTHER" id="PTHR47959">
    <property type="entry name" value="ATP-DEPENDENT RNA HELICASE RHLE-RELATED"/>
    <property type="match status" value="1"/>
</dbReference>
<feature type="compositionally biased region" description="Basic and acidic residues" evidence="6">
    <location>
        <begin position="341"/>
        <end position="351"/>
    </location>
</feature>
<evidence type="ECO:0000256" key="2">
    <source>
        <dbReference type="ARBA" id="ARBA00022801"/>
    </source>
</evidence>
<feature type="compositionally biased region" description="Acidic residues" evidence="6">
    <location>
        <begin position="63"/>
        <end position="85"/>
    </location>
</feature>
<dbReference type="GO" id="GO:0003676">
    <property type="term" value="F:nucleic acid binding"/>
    <property type="evidence" value="ECO:0007669"/>
    <property type="project" value="InterPro"/>
</dbReference>
<dbReference type="PROSITE" id="PS51192">
    <property type="entry name" value="HELICASE_ATP_BIND_1"/>
    <property type="match status" value="1"/>
</dbReference>
<feature type="compositionally biased region" description="Acidic residues" evidence="6">
    <location>
        <begin position="248"/>
        <end position="268"/>
    </location>
</feature>
<dbReference type="InterPro" id="IPR000629">
    <property type="entry name" value="RNA-helicase_DEAD-box_CS"/>
</dbReference>
<dbReference type="Proteomes" id="UP000008743">
    <property type="component" value="Unassembled WGS sequence"/>
</dbReference>
<dbReference type="CDD" id="cd17947">
    <property type="entry name" value="DEADc_DDX27"/>
    <property type="match status" value="1"/>
</dbReference>
<protein>
    <submittedName>
        <fullName evidence="10">ATP-dependent RNA helicase DRS1</fullName>
    </submittedName>
</protein>
<evidence type="ECO:0000259" key="8">
    <source>
        <dbReference type="PROSITE" id="PS51194"/>
    </source>
</evidence>
<feature type="domain" description="DEAD-box RNA helicase Q" evidence="9">
    <location>
        <begin position="373"/>
        <end position="401"/>
    </location>
</feature>
<feature type="short sequence motif" description="Q motif" evidence="5">
    <location>
        <begin position="373"/>
        <end position="401"/>
    </location>
</feature>
<name>A0A0D2TZQ1_CAPO3</name>
<dbReference type="PROSITE" id="PS51195">
    <property type="entry name" value="Q_MOTIF"/>
    <property type="match status" value="1"/>
</dbReference>
<accession>A0A0D2TZQ1</accession>
<dbReference type="InterPro" id="IPR001650">
    <property type="entry name" value="Helicase_C-like"/>
</dbReference>
<evidence type="ECO:0000256" key="4">
    <source>
        <dbReference type="ARBA" id="ARBA00022840"/>
    </source>
</evidence>
<dbReference type="InterPro" id="IPR011545">
    <property type="entry name" value="DEAD/DEAH_box_helicase_dom"/>
</dbReference>
<feature type="region of interest" description="Disordered" evidence="6">
    <location>
        <begin position="817"/>
        <end position="955"/>
    </location>
</feature>
<dbReference type="Gene3D" id="3.40.50.300">
    <property type="entry name" value="P-loop containing nucleotide triphosphate hydrolases"/>
    <property type="match status" value="2"/>
</dbReference>
<dbReference type="PANTHER" id="PTHR47959:SF1">
    <property type="entry name" value="ATP-DEPENDENT RNA HELICASE DBPA"/>
    <property type="match status" value="1"/>
</dbReference>
<feature type="compositionally biased region" description="Acidic residues" evidence="6">
    <location>
        <begin position="283"/>
        <end position="292"/>
    </location>
</feature>
<feature type="compositionally biased region" description="Basic and acidic residues" evidence="6">
    <location>
        <begin position="843"/>
        <end position="854"/>
    </location>
</feature>
<keyword evidence="4" id="KW-0067">ATP-binding</keyword>
<dbReference type="AlphaFoldDB" id="A0A0D2TZQ1"/>
<keyword evidence="2" id="KW-0378">Hydrolase</keyword>
<dbReference type="PROSITE" id="PS51194">
    <property type="entry name" value="HELICASE_CTER"/>
    <property type="match status" value="1"/>
</dbReference>
<dbReference type="InterPro" id="IPR014001">
    <property type="entry name" value="Helicase_ATP-bd"/>
</dbReference>
<feature type="compositionally biased region" description="Acidic residues" evidence="6">
    <location>
        <begin position="311"/>
        <end position="340"/>
    </location>
</feature>
<evidence type="ECO:0000256" key="6">
    <source>
        <dbReference type="SAM" id="MobiDB-lite"/>
    </source>
</evidence>
<evidence type="ECO:0000256" key="5">
    <source>
        <dbReference type="PROSITE-ProRule" id="PRU00552"/>
    </source>
</evidence>
<dbReference type="Pfam" id="PF00271">
    <property type="entry name" value="Helicase_C"/>
    <property type="match status" value="1"/>
</dbReference>
<feature type="region of interest" description="Disordered" evidence="6">
    <location>
        <begin position="198"/>
        <end position="351"/>
    </location>
</feature>
<feature type="region of interest" description="Disordered" evidence="6">
    <location>
        <begin position="1"/>
        <end position="180"/>
    </location>
</feature>
<dbReference type="SMART" id="SM00487">
    <property type="entry name" value="DEXDc"/>
    <property type="match status" value="1"/>
</dbReference>
<dbReference type="InterPro" id="IPR027417">
    <property type="entry name" value="P-loop_NTPase"/>
</dbReference>
<dbReference type="STRING" id="595528.A0A0D2TZQ1"/>
<dbReference type="GO" id="GO:0016787">
    <property type="term" value="F:hydrolase activity"/>
    <property type="evidence" value="ECO:0007669"/>
    <property type="project" value="UniProtKB-KW"/>
</dbReference>
<proteinExistence type="predicted"/>
<gene>
    <name evidence="10" type="ORF">CAOG_000070</name>
</gene>
<dbReference type="CDD" id="cd18787">
    <property type="entry name" value="SF2_C_DEAD"/>
    <property type="match status" value="1"/>
</dbReference>
<dbReference type="EMBL" id="KE346360">
    <property type="protein sequence ID" value="KJE88411.1"/>
    <property type="molecule type" value="Genomic_DNA"/>
</dbReference>
<feature type="compositionally biased region" description="Basic residues" evidence="6">
    <location>
        <begin position="90"/>
        <end position="122"/>
    </location>
</feature>
<dbReference type="SUPFAM" id="SSF52540">
    <property type="entry name" value="P-loop containing nucleoside triphosphate hydrolases"/>
    <property type="match status" value="2"/>
</dbReference>
<evidence type="ECO:0000313" key="11">
    <source>
        <dbReference type="Proteomes" id="UP000008743"/>
    </source>
</evidence>
<dbReference type="GO" id="GO:0005524">
    <property type="term" value="F:ATP binding"/>
    <property type="evidence" value="ECO:0007669"/>
    <property type="project" value="UniProtKB-KW"/>
</dbReference>
<evidence type="ECO:0000256" key="3">
    <source>
        <dbReference type="ARBA" id="ARBA00022806"/>
    </source>
</evidence>
<dbReference type="OrthoDB" id="10259843at2759"/>
<dbReference type="SMART" id="SM00490">
    <property type="entry name" value="HELICc"/>
    <property type="match status" value="1"/>
</dbReference>
<feature type="domain" description="Helicase ATP-binding" evidence="7">
    <location>
        <begin position="404"/>
        <end position="578"/>
    </location>
</feature>
<dbReference type="eggNOG" id="KOG0338">
    <property type="taxonomic scope" value="Eukaryota"/>
</dbReference>
<dbReference type="InterPro" id="IPR014014">
    <property type="entry name" value="RNA_helicase_DEAD_Q_motif"/>
</dbReference>
<dbReference type="PhylomeDB" id="A0A0D2TZQ1"/>
<feature type="domain" description="Helicase C-terminal" evidence="8">
    <location>
        <begin position="589"/>
        <end position="754"/>
    </location>
</feature>
<sequence>MKAKPAATKPAAAAAAAAPSAEKSLATGFIMTMGDDDDDVGGGLMGMDAETLQLLQRARSQHDDDDDDEVDADENGNADDDEDSADQGRAKPKSKKKAQQQQQQHKKKKASAGKQALGHHHNSVPLQTTRKQRTLTLIQTSSSMPMASQWDLARAKRSVFDDPAQRPHGLSGAAAAAAAAVPDVTAKSLDELIQLTRQARRVLPKKAKSSAMKVDDDEDGNNNDNDDDDEDEDEEDGDSLDGDVMADGSDDEGEADDEQDDDDEEELDEKALAAANNPKLYSDSEDDDDEADEVARPPAKGKKPARKQQSSDDEEDEDSEDSDDSEDDDDDNDDDDDDDSPKDKARAARERERKEKLKAAFFEQAPADIISSKQFTEMNLSRPLLRAISSLNFANATDIQAATIPPALMGRDLVACAKTGSGKTAAFLLPVLERLLYRQKTNPASRVLVLSPTRELAVQCHAMGEKLAKFTDIRMSLICGGFSTKRQQAELRAHPDVIVATPGRLIDHLQNSPGFDLEGIEVLIMDEADRLLEMGFKEEVDEIIRQCSVSRQTMLFSATMTDEVENLIALSMNKPLRVFINKNTDTATNLTQEFVRVRPQREKEKEAIVLAVCKRSFHTKTIVFFRSKQGAHRAKVIFGLFGLKAAELHGDLNQLQRLESLEAFKEGRVDFLLATDLASRGLDIVGVETVVNADMPNTLTQYIHRVGRTARAGRAGRSLSLVCEGERKLLKEIVKHATVPLSSRSIPSDVIEKFSTKIRGASKDIAAIMKAEKEEKMLLQAEMEAAKASNMMEHEKEIYSKPARTWFQDALAKKTSKENSKVAHAGGAVADKGKTQQARPSKRKSEEDLQDQRVQKAMGRSVKKARLGLRPGDAPPPNPNKSPKQAKKSGGAVGFARELTDVSKKSVHGLRTSTNQRDGGKKGGKGGAGASGDRKRGNPKVTNKSFKSKAKFKRR</sequence>
<dbReference type="InParanoid" id="A0A0D2TZQ1"/>
<evidence type="ECO:0000259" key="7">
    <source>
        <dbReference type="PROSITE" id="PS51192"/>
    </source>
</evidence>
<evidence type="ECO:0000256" key="1">
    <source>
        <dbReference type="ARBA" id="ARBA00022741"/>
    </source>
</evidence>
<keyword evidence="11" id="KW-1185">Reference proteome</keyword>
<feature type="compositionally biased region" description="Acidic residues" evidence="6">
    <location>
        <begin position="215"/>
        <end position="241"/>
    </location>
</feature>
<organism evidence="10 11">
    <name type="scientific">Capsaspora owczarzaki (strain ATCC 30864)</name>
    <dbReference type="NCBI Taxonomy" id="595528"/>
    <lineage>
        <taxon>Eukaryota</taxon>
        <taxon>Filasterea</taxon>
        <taxon>Capsaspora</taxon>
    </lineage>
</organism>
<keyword evidence="1" id="KW-0547">Nucleotide-binding</keyword>
<evidence type="ECO:0000313" key="10">
    <source>
        <dbReference type="EMBL" id="KJE88411.1"/>
    </source>
</evidence>
<dbReference type="PROSITE" id="PS00039">
    <property type="entry name" value="DEAD_ATP_HELICASE"/>
    <property type="match status" value="1"/>
</dbReference>